<evidence type="ECO:0008006" key="6">
    <source>
        <dbReference type="Google" id="ProtNLM"/>
    </source>
</evidence>
<evidence type="ECO:0000313" key="5">
    <source>
        <dbReference type="Proteomes" id="UP000050482"/>
    </source>
</evidence>
<dbReference type="InterPro" id="IPR029070">
    <property type="entry name" value="Chitinase_insertion_sf"/>
</dbReference>
<evidence type="ECO:0000256" key="1">
    <source>
        <dbReference type="ARBA" id="ARBA00023295"/>
    </source>
</evidence>
<comment type="caution">
    <text evidence="4">The sequence shown here is derived from an EMBL/GenBank/DDBJ whole genome shotgun (WGS) entry which is preliminary data.</text>
</comment>
<dbReference type="GO" id="GO:0005975">
    <property type="term" value="P:carbohydrate metabolic process"/>
    <property type="evidence" value="ECO:0007669"/>
    <property type="project" value="InterPro"/>
</dbReference>
<dbReference type="PROSITE" id="PS51782">
    <property type="entry name" value="LYSM"/>
    <property type="match status" value="2"/>
</dbReference>
<protein>
    <recommendedName>
        <fullName evidence="6">Glycoside hydrolase</fullName>
    </recommendedName>
</protein>
<dbReference type="SMART" id="SM00257">
    <property type="entry name" value="LysM"/>
    <property type="match status" value="2"/>
</dbReference>
<dbReference type="InterPro" id="IPR001223">
    <property type="entry name" value="Glyco_hydro18_cat"/>
</dbReference>
<dbReference type="InterPro" id="IPR036779">
    <property type="entry name" value="LysM_dom_sf"/>
</dbReference>
<dbReference type="Gene3D" id="3.10.50.10">
    <property type="match status" value="1"/>
</dbReference>
<dbReference type="Proteomes" id="UP000050482">
    <property type="component" value="Unassembled WGS sequence"/>
</dbReference>
<dbReference type="GO" id="GO:0008061">
    <property type="term" value="F:chitin binding"/>
    <property type="evidence" value="ECO:0007669"/>
    <property type="project" value="InterPro"/>
</dbReference>
<reference evidence="4 5" key="1">
    <citation type="submission" date="2015-09" db="EMBL/GenBank/DDBJ databases">
        <title>Draft genome sequence of Alicyclobacillus ferrooxydans DSM 22381.</title>
        <authorList>
            <person name="Hemp J."/>
        </authorList>
    </citation>
    <scope>NUCLEOTIDE SEQUENCE [LARGE SCALE GENOMIC DNA]</scope>
    <source>
        <strain evidence="4 5">TC-34</strain>
    </source>
</reference>
<dbReference type="SUPFAM" id="SSF51445">
    <property type="entry name" value="(Trans)glycosidases"/>
    <property type="match status" value="1"/>
</dbReference>
<dbReference type="SUPFAM" id="SSF54106">
    <property type="entry name" value="LysM domain"/>
    <property type="match status" value="2"/>
</dbReference>
<dbReference type="PROSITE" id="PS51910">
    <property type="entry name" value="GH18_2"/>
    <property type="match status" value="1"/>
</dbReference>
<keyword evidence="1" id="KW-0378">Hydrolase</keyword>
<dbReference type="AlphaFoldDB" id="A0A0P9CDT8"/>
<dbReference type="RefSeq" id="WP_054968912.1">
    <property type="nucleotide sequence ID" value="NZ_LJCO01000042.1"/>
</dbReference>
<dbReference type="Gene3D" id="3.10.350.10">
    <property type="entry name" value="LysM domain"/>
    <property type="match status" value="2"/>
</dbReference>
<dbReference type="PATRIC" id="fig|471514.4.peg.467"/>
<dbReference type="Gene3D" id="3.20.20.80">
    <property type="entry name" value="Glycosidases"/>
    <property type="match status" value="1"/>
</dbReference>
<proteinExistence type="predicted"/>
<feature type="domain" description="LysM" evidence="2">
    <location>
        <begin position="50"/>
        <end position="94"/>
    </location>
</feature>
<evidence type="ECO:0000313" key="4">
    <source>
        <dbReference type="EMBL" id="KPV43942.1"/>
    </source>
</evidence>
<keyword evidence="1" id="KW-0326">Glycosidase</keyword>
<feature type="domain" description="GH18" evidence="3">
    <location>
        <begin position="102"/>
        <end position="422"/>
    </location>
</feature>
<dbReference type="SMART" id="SM00636">
    <property type="entry name" value="Glyco_18"/>
    <property type="match status" value="1"/>
</dbReference>
<organism evidence="4 5">
    <name type="scientific">Alicyclobacillus ferrooxydans</name>
    <dbReference type="NCBI Taxonomy" id="471514"/>
    <lineage>
        <taxon>Bacteria</taxon>
        <taxon>Bacillati</taxon>
        <taxon>Bacillota</taxon>
        <taxon>Bacilli</taxon>
        <taxon>Bacillales</taxon>
        <taxon>Alicyclobacillaceae</taxon>
        <taxon>Alicyclobacillus</taxon>
    </lineage>
</organism>
<dbReference type="InterPro" id="IPR018392">
    <property type="entry name" value="LysM"/>
</dbReference>
<evidence type="ECO:0000259" key="3">
    <source>
        <dbReference type="PROSITE" id="PS51910"/>
    </source>
</evidence>
<dbReference type="PANTHER" id="PTHR46066">
    <property type="entry name" value="CHITINASE DOMAIN-CONTAINING PROTEIN 1 FAMILY MEMBER"/>
    <property type="match status" value="1"/>
</dbReference>
<dbReference type="InterPro" id="IPR011583">
    <property type="entry name" value="Chitinase_II/V-like_cat"/>
</dbReference>
<dbReference type="CDD" id="cd00118">
    <property type="entry name" value="LysM"/>
    <property type="match status" value="2"/>
</dbReference>
<dbReference type="PANTHER" id="PTHR46066:SF2">
    <property type="entry name" value="CHITINASE DOMAIN-CONTAINING PROTEIN 1"/>
    <property type="match status" value="1"/>
</dbReference>
<sequence length="422" mass="47209">MQIHVVRQGESVWSISQQYGVSSQLIEQINQLPSSSIVPEQTLIIPVGTRTYVVMPGDELYQIARRYNLTVSELQGWNPNVQPTNLSAGQILRLPMVSRPKKIVLGFLELTTPTMDRANVLSYGPYSTYLALFTYGMTESGVIVGVLDETALQATTQTRAVPAAVFSNWTQGGFSPDAVHVMLSSPSERQQYISTMLSIVSQKGYKAVVIDFESLHPYDGAAFIQFLRELSARLKPLGLPSIVCVMPITGLSPLEKTTIEAYDYAAIAENTNLVMLMSYNWSWPGGPPGPIAPFQKVEENIRYALARMPRTKILVGLIRYGYDWALPYQPGERTGTIEVQAVVEMAMERGLSIQFDAGSLTPSLTYWDQAGREHVIWFEDARSLQLKLQLVQKYQVAGIAAWEYHQRFTQFMHLLLDNFSPV</sequence>
<feature type="domain" description="LysM" evidence="2">
    <location>
        <begin position="2"/>
        <end position="45"/>
    </location>
</feature>
<dbReference type="GO" id="GO:0012505">
    <property type="term" value="C:endomembrane system"/>
    <property type="evidence" value="ECO:0007669"/>
    <property type="project" value="TreeGrafter"/>
</dbReference>
<dbReference type="InterPro" id="IPR017853">
    <property type="entry name" value="GH"/>
</dbReference>
<dbReference type="EMBL" id="LJCO01000042">
    <property type="protein sequence ID" value="KPV43942.1"/>
    <property type="molecule type" value="Genomic_DNA"/>
</dbReference>
<dbReference type="GO" id="GO:0070492">
    <property type="term" value="F:oligosaccharide binding"/>
    <property type="evidence" value="ECO:0007669"/>
    <property type="project" value="TreeGrafter"/>
</dbReference>
<evidence type="ECO:0000259" key="2">
    <source>
        <dbReference type="PROSITE" id="PS51782"/>
    </source>
</evidence>
<accession>A0A0P9CDT8</accession>
<gene>
    <name evidence="4" type="ORF">AN477_09465</name>
</gene>
<dbReference type="Pfam" id="PF01476">
    <property type="entry name" value="LysM"/>
    <property type="match status" value="2"/>
</dbReference>
<name>A0A0P9CDT8_9BACL</name>
<dbReference type="Pfam" id="PF00704">
    <property type="entry name" value="Glyco_hydro_18"/>
    <property type="match status" value="1"/>
</dbReference>
<dbReference type="GO" id="GO:0016798">
    <property type="term" value="F:hydrolase activity, acting on glycosyl bonds"/>
    <property type="evidence" value="ECO:0007669"/>
    <property type="project" value="UniProtKB-KW"/>
</dbReference>
<dbReference type="STRING" id="471514.AN477_09465"/>
<keyword evidence="5" id="KW-1185">Reference proteome</keyword>